<name>W4L2M2_9BACT</name>
<organism evidence="1 2">
    <name type="scientific">Candidatus Entotheonella gemina</name>
    <dbReference type="NCBI Taxonomy" id="1429439"/>
    <lineage>
        <taxon>Bacteria</taxon>
        <taxon>Pseudomonadati</taxon>
        <taxon>Nitrospinota/Tectimicrobiota group</taxon>
        <taxon>Candidatus Tectimicrobiota</taxon>
        <taxon>Candidatus Entotheonellia</taxon>
        <taxon>Candidatus Entotheonellales</taxon>
        <taxon>Candidatus Entotheonellaceae</taxon>
        <taxon>Candidatus Entotheonella</taxon>
    </lineage>
</organism>
<dbReference type="Proteomes" id="UP000019140">
    <property type="component" value="Unassembled WGS sequence"/>
</dbReference>
<proteinExistence type="predicted"/>
<evidence type="ECO:0000313" key="1">
    <source>
        <dbReference type="EMBL" id="ETW92318.1"/>
    </source>
</evidence>
<evidence type="ECO:0000313" key="2">
    <source>
        <dbReference type="Proteomes" id="UP000019140"/>
    </source>
</evidence>
<gene>
    <name evidence="1" type="ORF">ETSY2_53770</name>
</gene>
<protein>
    <submittedName>
        <fullName evidence="1">Uncharacterized protein</fullName>
    </submittedName>
</protein>
<keyword evidence="2" id="KW-1185">Reference proteome</keyword>
<comment type="caution">
    <text evidence="1">The sequence shown here is derived from an EMBL/GenBank/DDBJ whole genome shotgun (WGS) entry which is preliminary data.</text>
</comment>
<accession>W4L2M2</accession>
<dbReference type="EMBL" id="AZHX01002961">
    <property type="protein sequence ID" value="ETW92318.1"/>
    <property type="molecule type" value="Genomic_DNA"/>
</dbReference>
<dbReference type="AlphaFoldDB" id="W4L2M2"/>
<sequence>MIVELDSLPAEEFGRLNGIVVSKALVPTEDGNLINVKLTEPVKTDYGYELPVVAELYGKAKIITKDKRLLTRFFDKLLYLTNQG</sequence>
<dbReference type="HOGENOM" id="CLU_2521432_0_0_7"/>
<reference evidence="1 2" key="1">
    <citation type="journal article" date="2014" name="Nature">
        <title>An environmental bacterial taxon with a large and distinct metabolic repertoire.</title>
        <authorList>
            <person name="Wilson M.C."/>
            <person name="Mori T."/>
            <person name="Ruckert C."/>
            <person name="Uria A.R."/>
            <person name="Helf M.J."/>
            <person name="Takada K."/>
            <person name="Gernert C."/>
            <person name="Steffens U.A."/>
            <person name="Heycke N."/>
            <person name="Schmitt S."/>
            <person name="Rinke C."/>
            <person name="Helfrich E.J."/>
            <person name="Brachmann A.O."/>
            <person name="Gurgui C."/>
            <person name="Wakimoto T."/>
            <person name="Kracht M."/>
            <person name="Crusemann M."/>
            <person name="Hentschel U."/>
            <person name="Abe I."/>
            <person name="Matsunaga S."/>
            <person name="Kalinowski J."/>
            <person name="Takeyama H."/>
            <person name="Piel J."/>
        </authorList>
    </citation>
    <scope>NUCLEOTIDE SEQUENCE [LARGE SCALE GENOMIC DNA]</scope>
    <source>
        <strain evidence="2">TSY2</strain>
    </source>
</reference>